<dbReference type="Gene3D" id="3.20.20.100">
    <property type="entry name" value="NADP-dependent oxidoreductase domain"/>
    <property type="match status" value="1"/>
</dbReference>
<name>A0AAV9V3C7_9PEZI</name>
<keyword evidence="4" id="KW-1185">Reference proteome</keyword>
<dbReference type="AlphaFoldDB" id="A0AAV9V3C7"/>
<proteinExistence type="predicted"/>
<dbReference type="Pfam" id="PF00248">
    <property type="entry name" value="Aldo_ket_red"/>
    <property type="match status" value="1"/>
</dbReference>
<dbReference type="InterPro" id="IPR036812">
    <property type="entry name" value="NAD(P)_OxRdtase_dom_sf"/>
</dbReference>
<gene>
    <name evidence="3" type="ORF">TWF730_008539</name>
</gene>
<accession>A0AAV9V3C7</accession>
<reference evidence="3 4" key="1">
    <citation type="submission" date="2019-10" db="EMBL/GenBank/DDBJ databases">
        <authorList>
            <person name="Palmer J.M."/>
        </authorList>
    </citation>
    <scope>NUCLEOTIDE SEQUENCE [LARGE SCALE GENOMIC DNA]</scope>
    <source>
        <strain evidence="3 4">TWF730</strain>
    </source>
</reference>
<dbReference type="Proteomes" id="UP001373714">
    <property type="component" value="Unassembled WGS sequence"/>
</dbReference>
<organism evidence="3 4">
    <name type="scientific">Orbilia blumenaviensis</name>
    <dbReference type="NCBI Taxonomy" id="1796055"/>
    <lineage>
        <taxon>Eukaryota</taxon>
        <taxon>Fungi</taxon>
        <taxon>Dikarya</taxon>
        <taxon>Ascomycota</taxon>
        <taxon>Pezizomycotina</taxon>
        <taxon>Orbiliomycetes</taxon>
        <taxon>Orbiliales</taxon>
        <taxon>Orbiliaceae</taxon>
        <taxon>Orbilia</taxon>
    </lineage>
</organism>
<evidence type="ECO:0000259" key="2">
    <source>
        <dbReference type="Pfam" id="PF00248"/>
    </source>
</evidence>
<keyword evidence="1" id="KW-0560">Oxidoreductase</keyword>
<comment type="caution">
    <text evidence="3">The sequence shown here is derived from an EMBL/GenBank/DDBJ whole genome shotgun (WGS) entry which is preliminary data.</text>
</comment>
<protein>
    <recommendedName>
        <fullName evidence="2">NADP-dependent oxidoreductase domain-containing protein</fullName>
    </recommendedName>
</protein>
<dbReference type="GO" id="GO:0016491">
    <property type="term" value="F:oxidoreductase activity"/>
    <property type="evidence" value="ECO:0007669"/>
    <property type="project" value="UniProtKB-KW"/>
</dbReference>
<dbReference type="InterPro" id="IPR023210">
    <property type="entry name" value="NADP_OxRdtase_dom"/>
</dbReference>
<feature type="domain" description="NADP-dependent oxidoreductase" evidence="2">
    <location>
        <begin position="99"/>
        <end position="228"/>
    </location>
</feature>
<dbReference type="EMBL" id="JAVHNS010000005">
    <property type="protein sequence ID" value="KAK6354119.1"/>
    <property type="molecule type" value="Genomic_DNA"/>
</dbReference>
<evidence type="ECO:0000256" key="1">
    <source>
        <dbReference type="ARBA" id="ARBA00023002"/>
    </source>
</evidence>
<evidence type="ECO:0000313" key="3">
    <source>
        <dbReference type="EMBL" id="KAK6354119.1"/>
    </source>
</evidence>
<dbReference type="SUPFAM" id="SSF51430">
    <property type="entry name" value="NAD(P)-linked oxidoreductase"/>
    <property type="match status" value="1"/>
</dbReference>
<sequence length="238" mass="26919">MARSRWSAARTKKATNLGLQFQAVYCLLGDKADVVLHVGQIQTKFTPAKFHHDYEGEKPFDKSKSIPDQIAESATSSIANLNPESSRTAALTGNGEFINYIDAILLHSPLEDSYMTLVACKVLEQHIPHTMRHWGISNVKLPLLKWLAEHPKITIKPKIVQNRFSASNNYDKDVRKYCRENNITYQAFGVLKNQELLEILDAATNEQHMKDNLRCLAWMTENVENAVSLKQLAENLIG</sequence>
<evidence type="ECO:0000313" key="4">
    <source>
        <dbReference type="Proteomes" id="UP001373714"/>
    </source>
</evidence>